<accession>A0AA39NE24</accession>
<gene>
    <name evidence="3" type="ORF">EV420DRAFT_1329389</name>
</gene>
<sequence length="552" mass="58361">MLVQNIEKGPAVVRFFISSYRKNDINRSAACSTGGFYTSPAKGAVVNSLEPTTISWDSSCLDTDNVDIHLYAPSLASPRIYVWENVANSLGTYNATLKPRWWNDTSTIQLQLAILASGDAPFLATLPAGPLWNATYTEPSTGVPDSADISKTDSGSETVGSLSGDNKSSSMSGGKIAAAVIVPLLFAALCVAAWIKWQRMKGQEKRKRFSEAIDKRMSTISQDWKSLSAAGASAAIRNSIAVSGTGSGGNRASSFSFGGIRPSSTYTTDGGQAGVGSSFYHQENTSVGPEMSQFRRPKSSFTSADRVSRVSFAEGTRPSGEVRRSTAGHSRAFHHSFVPPIPTRKDSNEGLTDGSMSPTQTEGPESLTIETIRARVANGDISVRASMDEELSPAISMIRSISQADSATYVASDADPGDIGSQYIVPPPAAKLHDNRYSQSHNETIFDATSPDSPSATNTISFPSSHTPSNGMFSGFGSSPSNAMSPDDMLRAYAERRKTNGSPTVMIPAGGVQYPSATTARTLVPAGPGAMSPSRGAYGAMWEDDNNSGKAM</sequence>
<feature type="compositionally biased region" description="Polar residues" evidence="1">
    <location>
        <begin position="152"/>
        <end position="171"/>
    </location>
</feature>
<feature type="region of interest" description="Disordered" evidence="1">
    <location>
        <begin position="142"/>
        <end position="171"/>
    </location>
</feature>
<comment type="caution">
    <text evidence="3">The sequence shown here is derived from an EMBL/GenBank/DDBJ whole genome shotgun (WGS) entry which is preliminary data.</text>
</comment>
<dbReference type="Proteomes" id="UP001175211">
    <property type="component" value="Unassembled WGS sequence"/>
</dbReference>
<feature type="region of interest" description="Disordered" evidence="1">
    <location>
        <begin position="266"/>
        <end position="365"/>
    </location>
</feature>
<dbReference type="AlphaFoldDB" id="A0AA39NE24"/>
<evidence type="ECO:0000256" key="2">
    <source>
        <dbReference type="SAM" id="Phobius"/>
    </source>
</evidence>
<name>A0AA39NE24_ARMTA</name>
<proteinExistence type="predicted"/>
<keyword evidence="4" id="KW-1185">Reference proteome</keyword>
<evidence type="ECO:0000313" key="3">
    <source>
        <dbReference type="EMBL" id="KAK0463922.1"/>
    </source>
</evidence>
<feature type="transmembrane region" description="Helical" evidence="2">
    <location>
        <begin position="176"/>
        <end position="197"/>
    </location>
</feature>
<dbReference type="RefSeq" id="XP_060335232.1">
    <property type="nucleotide sequence ID" value="XM_060468795.1"/>
</dbReference>
<reference evidence="3" key="1">
    <citation type="submission" date="2023-06" db="EMBL/GenBank/DDBJ databases">
        <authorList>
            <consortium name="Lawrence Berkeley National Laboratory"/>
            <person name="Ahrendt S."/>
            <person name="Sahu N."/>
            <person name="Indic B."/>
            <person name="Wong-Bajracharya J."/>
            <person name="Merenyi Z."/>
            <person name="Ke H.-M."/>
            <person name="Monk M."/>
            <person name="Kocsube S."/>
            <person name="Drula E."/>
            <person name="Lipzen A."/>
            <person name="Balint B."/>
            <person name="Henrissat B."/>
            <person name="Andreopoulos B."/>
            <person name="Martin F.M."/>
            <person name="Harder C.B."/>
            <person name="Rigling D."/>
            <person name="Ford K.L."/>
            <person name="Foster G.D."/>
            <person name="Pangilinan J."/>
            <person name="Papanicolaou A."/>
            <person name="Barry K."/>
            <person name="LaButti K."/>
            <person name="Viragh M."/>
            <person name="Koriabine M."/>
            <person name="Yan M."/>
            <person name="Riley R."/>
            <person name="Champramary S."/>
            <person name="Plett K.L."/>
            <person name="Tsai I.J."/>
            <person name="Slot J."/>
            <person name="Sipos G."/>
            <person name="Plett J."/>
            <person name="Nagy L.G."/>
            <person name="Grigoriev I.V."/>
        </authorList>
    </citation>
    <scope>NUCLEOTIDE SEQUENCE</scope>
    <source>
        <strain evidence="3">CCBAS 213</strain>
    </source>
</reference>
<evidence type="ECO:0000313" key="4">
    <source>
        <dbReference type="Proteomes" id="UP001175211"/>
    </source>
</evidence>
<feature type="compositionally biased region" description="Polar residues" evidence="1">
    <location>
        <begin position="354"/>
        <end position="363"/>
    </location>
</feature>
<evidence type="ECO:0000256" key="1">
    <source>
        <dbReference type="SAM" id="MobiDB-lite"/>
    </source>
</evidence>
<dbReference type="GeneID" id="85352343"/>
<keyword evidence="2" id="KW-1133">Transmembrane helix</keyword>
<dbReference type="EMBL" id="JAUEPS010000007">
    <property type="protein sequence ID" value="KAK0463922.1"/>
    <property type="molecule type" value="Genomic_DNA"/>
</dbReference>
<protein>
    <submittedName>
        <fullName evidence="3">Uncharacterized protein</fullName>
    </submittedName>
</protein>
<keyword evidence="2" id="KW-0812">Transmembrane</keyword>
<organism evidence="3 4">
    <name type="scientific">Armillaria tabescens</name>
    <name type="common">Ringless honey mushroom</name>
    <name type="synonym">Agaricus tabescens</name>
    <dbReference type="NCBI Taxonomy" id="1929756"/>
    <lineage>
        <taxon>Eukaryota</taxon>
        <taxon>Fungi</taxon>
        <taxon>Dikarya</taxon>
        <taxon>Basidiomycota</taxon>
        <taxon>Agaricomycotina</taxon>
        <taxon>Agaricomycetes</taxon>
        <taxon>Agaricomycetidae</taxon>
        <taxon>Agaricales</taxon>
        <taxon>Marasmiineae</taxon>
        <taxon>Physalacriaceae</taxon>
        <taxon>Desarmillaria</taxon>
    </lineage>
</organism>
<keyword evidence="2" id="KW-0472">Membrane</keyword>